<dbReference type="Proteomes" id="UP001055712">
    <property type="component" value="Unassembled WGS sequence"/>
</dbReference>
<dbReference type="SUPFAM" id="SSF50129">
    <property type="entry name" value="GroES-like"/>
    <property type="match status" value="1"/>
</dbReference>
<dbReference type="Pfam" id="PF08240">
    <property type="entry name" value="ADH_N"/>
    <property type="match status" value="1"/>
</dbReference>
<protein>
    <recommendedName>
        <fullName evidence="1">Enoyl reductase (ER) domain-containing protein</fullName>
    </recommendedName>
</protein>
<name>A0A9D4TQP3_CHLVU</name>
<dbReference type="SMART" id="SM00829">
    <property type="entry name" value="PKS_ER"/>
    <property type="match status" value="1"/>
</dbReference>
<dbReference type="InterPro" id="IPR002364">
    <property type="entry name" value="Quin_OxRdtase/zeta-crystal_CS"/>
</dbReference>
<gene>
    <name evidence="2" type="ORF">D9Q98_010551</name>
</gene>
<dbReference type="GO" id="GO:0016491">
    <property type="term" value="F:oxidoreductase activity"/>
    <property type="evidence" value="ECO:0007669"/>
    <property type="project" value="InterPro"/>
</dbReference>
<proteinExistence type="predicted"/>
<dbReference type="InterPro" id="IPR013154">
    <property type="entry name" value="ADH-like_N"/>
</dbReference>
<dbReference type="SUPFAM" id="SSF51735">
    <property type="entry name" value="NAD(P)-binding Rossmann-fold domains"/>
    <property type="match status" value="1"/>
</dbReference>
<dbReference type="InterPro" id="IPR013149">
    <property type="entry name" value="ADH-like_C"/>
</dbReference>
<reference evidence="2" key="2">
    <citation type="submission" date="2020-11" db="EMBL/GenBank/DDBJ databases">
        <authorList>
            <person name="Cecchin M."/>
            <person name="Marcolungo L."/>
            <person name="Rossato M."/>
            <person name="Girolomoni L."/>
            <person name="Cosentino E."/>
            <person name="Cuine S."/>
            <person name="Li-Beisson Y."/>
            <person name="Delledonne M."/>
            <person name="Ballottari M."/>
        </authorList>
    </citation>
    <scope>NUCLEOTIDE SEQUENCE</scope>
    <source>
        <strain evidence="2">211/11P</strain>
        <tissue evidence="2">Whole cell</tissue>
    </source>
</reference>
<dbReference type="PANTHER" id="PTHR43677">
    <property type="entry name" value="SHORT-CHAIN DEHYDROGENASE/REDUCTASE"/>
    <property type="match status" value="1"/>
</dbReference>
<feature type="domain" description="Enoyl reductase (ER)" evidence="1">
    <location>
        <begin position="24"/>
        <end position="338"/>
    </location>
</feature>
<dbReference type="InterPro" id="IPR036291">
    <property type="entry name" value="NAD(P)-bd_dom_sf"/>
</dbReference>
<evidence type="ECO:0000313" key="2">
    <source>
        <dbReference type="EMBL" id="KAI3431798.1"/>
    </source>
</evidence>
<dbReference type="GO" id="GO:0008270">
    <property type="term" value="F:zinc ion binding"/>
    <property type="evidence" value="ECO:0007669"/>
    <property type="project" value="InterPro"/>
</dbReference>
<sequence>MEPGSDFKALLCERLGDPQETMGKPHSALRVARMPVSPLPNSSVRIKVAAAALNFADALQLQGQYQVKPKLPFVPGSECSGTVIEVGRDVRTVKVGDKVCAVTEGGAFGEQAVARENLVVKLPANCDVDAAAGLPIAYGTAYLALRDRADLRPGQTILVLGAAGGVGLAAVQLAKCCGARVVAVARGHSKVTTLREAGADEVINMEHHKPEQLKGLMRHCAPQGVDCVFDPVGGTLLTEALRCCRWGAHVLIIGFASGHIPKVAANVLLVKNLTMHGIFWGSYQQHNPRLFRKSLEEVGRLFGSGELNVNISHRFSLEQAPEAFSIMMNRQVIGKILLLPQPRSML</sequence>
<dbReference type="PANTHER" id="PTHR43677:SF4">
    <property type="entry name" value="QUINONE OXIDOREDUCTASE-LIKE PROTEIN 2"/>
    <property type="match status" value="1"/>
</dbReference>
<evidence type="ECO:0000259" key="1">
    <source>
        <dbReference type="SMART" id="SM00829"/>
    </source>
</evidence>
<dbReference type="InterPro" id="IPR051397">
    <property type="entry name" value="Zn-ADH-like_protein"/>
</dbReference>
<keyword evidence="3" id="KW-1185">Reference proteome</keyword>
<dbReference type="AlphaFoldDB" id="A0A9D4TQP3"/>
<dbReference type="Gene3D" id="3.90.180.10">
    <property type="entry name" value="Medium-chain alcohol dehydrogenases, catalytic domain"/>
    <property type="match status" value="1"/>
</dbReference>
<dbReference type="OrthoDB" id="10257049at2759"/>
<organism evidence="2 3">
    <name type="scientific">Chlorella vulgaris</name>
    <name type="common">Green alga</name>
    <dbReference type="NCBI Taxonomy" id="3077"/>
    <lineage>
        <taxon>Eukaryota</taxon>
        <taxon>Viridiplantae</taxon>
        <taxon>Chlorophyta</taxon>
        <taxon>core chlorophytes</taxon>
        <taxon>Trebouxiophyceae</taxon>
        <taxon>Chlorellales</taxon>
        <taxon>Chlorellaceae</taxon>
        <taxon>Chlorella clade</taxon>
        <taxon>Chlorella</taxon>
    </lineage>
</organism>
<evidence type="ECO:0000313" key="3">
    <source>
        <dbReference type="Proteomes" id="UP001055712"/>
    </source>
</evidence>
<dbReference type="Gene3D" id="3.40.50.720">
    <property type="entry name" value="NAD(P)-binding Rossmann-like Domain"/>
    <property type="match status" value="1"/>
</dbReference>
<dbReference type="PROSITE" id="PS01162">
    <property type="entry name" value="QOR_ZETA_CRYSTAL"/>
    <property type="match status" value="1"/>
</dbReference>
<dbReference type="InterPro" id="IPR011032">
    <property type="entry name" value="GroES-like_sf"/>
</dbReference>
<dbReference type="CDD" id="cd08241">
    <property type="entry name" value="QOR1"/>
    <property type="match status" value="1"/>
</dbReference>
<dbReference type="InterPro" id="IPR020843">
    <property type="entry name" value="ER"/>
</dbReference>
<dbReference type="Pfam" id="PF00107">
    <property type="entry name" value="ADH_zinc_N"/>
    <property type="match status" value="1"/>
</dbReference>
<comment type="caution">
    <text evidence="2">The sequence shown here is derived from an EMBL/GenBank/DDBJ whole genome shotgun (WGS) entry which is preliminary data.</text>
</comment>
<accession>A0A9D4TQP3</accession>
<reference evidence="2" key="1">
    <citation type="journal article" date="2019" name="Plant J.">
        <title>Chlorella vulgaris genome assembly and annotation reveals the molecular basis for metabolic acclimation to high light conditions.</title>
        <authorList>
            <person name="Cecchin M."/>
            <person name="Marcolungo L."/>
            <person name="Rossato M."/>
            <person name="Girolomoni L."/>
            <person name="Cosentino E."/>
            <person name="Cuine S."/>
            <person name="Li-Beisson Y."/>
            <person name="Delledonne M."/>
            <person name="Ballottari M."/>
        </authorList>
    </citation>
    <scope>NUCLEOTIDE SEQUENCE</scope>
    <source>
        <strain evidence="2">211/11P</strain>
    </source>
</reference>
<dbReference type="EMBL" id="SIDB01000006">
    <property type="protein sequence ID" value="KAI3431798.1"/>
    <property type="molecule type" value="Genomic_DNA"/>
</dbReference>